<feature type="domain" description="Transposase IS200-like" evidence="1">
    <location>
        <begin position="28"/>
        <end position="191"/>
    </location>
</feature>
<comment type="caution">
    <text evidence="2">The sequence shown here is derived from an EMBL/GenBank/DDBJ whole genome shotgun (WGS) entry which is preliminary data.</text>
</comment>
<reference evidence="2 3" key="1">
    <citation type="journal article" date="2016" name="Genome Announc.">
        <title>Draft Genome Sequence of the Anaerobic Ammonium-Oxidizing Bacterium 'Candidatus Brocadia sp. 40'.</title>
        <authorList>
            <person name="Ali M."/>
            <person name="Haroon M.F."/>
            <person name="Narita Y."/>
            <person name="Zhang L."/>
            <person name="Rangel Shaw D."/>
            <person name="Okabe S."/>
            <person name="Saikaly P.E."/>
        </authorList>
    </citation>
    <scope>NUCLEOTIDE SEQUENCE [LARGE SCALE GENOMIC DNA]</scope>
    <source>
        <strain evidence="2 3">40</strain>
    </source>
</reference>
<dbReference type="GO" id="GO:0004803">
    <property type="term" value="F:transposase activity"/>
    <property type="evidence" value="ECO:0007669"/>
    <property type="project" value="InterPro"/>
</dbReference>
<dbReference type="InterPro" id="IPR002686">
    <property type="entry name" value="Transposase_17"/>
</dbReference>
<dbReference type="PANTHER" id="PTHR36966">
    <property type="entry name" value="REP-ASSOCIATED TYROSINE TRANSPOSASE"/>
    <property type="match status" value="1"/>
</dbReference>
<protein>
    <recommendedName>
        <fullName evidence="1">Transposase IS200-like domain-containing protein</fullName>
    </recommendedName>
</protein>
<sequence length="256" mass="29679">MQQNKNTNYDPEKHHRRSIRLKGYDYTRPGAYFVTMCTEKGKCLFGEISDEIMQLNKFGTMIHACWNNIPKHFAHIRLDACVVMPNHIHGIIIITDANIDRRGEAFSSPMKSCPGLVTENASPLHPITQSPHGTSSGSLGAIMQNFKSVSTRKINQLNKSPGTTLWQRNYYEHIVRNEYALNAIRRYITYNPLMWPYDMDNPDRCNVSEEELKYETKKRCNFTNEELDFISSAKLRTGIRYDIKYRTGQDYVDNEP</sequence>
<dbReference type="GO" id="GO:0006313">
    <property type="term" value="P:DNA transposition"/>
    <property type="evidence" value="ECO:0007669"/>
    <property type="project" value="InterPro"/>
</dbReference>
<name>A0A1V6LXK2_9BACT</name>
<dbReference type="PANTHER" id="PTHR36966:SF1">
    <property type="entry name" value="REP-ASSOCIATED TYROSINE TRANSPOSASE"/>
    <property type="match status" value="1"/>
</dbReference>
<evidence type="ECO:0000313" key="2">
    <source>
        <dbReference type="EMBL" id="OQD44865.1"/>
    </source>
</evidence>
<dbReference type="RefSeq" id="WP_070067989.1">
    <property type="nucleotide sequence ID" value="NZ_MJUW02000114.1"/>
</dbReference>
<dbReference type="Proteomes" id="UP000242219">
    <property type="component" value="Unassembled WGS sequence"/>
</dbReference>
<dbReference type="SUPFAM" id="SSF143422">
    <property type="entry name" value="Transposase IS200-like"/>
    <property type="match status" value="1"/>
</dbReference>
<evidence type="ECO:0000313" key="3">
    <source>
        <dbReference type="Proteomes" id="UP000242219"/>
    </source>
</evidence>
<dbReference type="EMBL" id="MJUW02000114">
    <property type="protein sequence ID" value="OQD44865.1"/>
    <property type="molecule type" value="Genomic_DNA"/>
</dbReference>
<organism evidence="2 3">
    <name type="scientific">Candidatus Brocadia sapporoensis</name>
    <dbReference type="NCBI Taxonomy" id="392547"/>
    <lineage>
        <taxon>Bacteria</taxon>
        <taxon>Pseudomonadati</taxon>
        <taxon>Planctomycetota</taxon>
        <taxon>Candidatus Brocadiia</taxon>
        <taxon>Candidatus Brocadiales</taxon>
        <taxon>Candidatus Brocadiaceae</taxon>
        <taxon>Candidatus Brocadia</taxon>
    </lineage>
</organism>
<dbReference type="AlphaFoldDB" id="A0A1V6LXK2"/>
<evidence type="ECO:0000259" key="1">
    <source>
        <dbReference type="SMART" id="SM01321"/>
    </source>
</evidence>
<gene>
    <name evidence="2" type="ORF">BIY37_11605</name>
</gene>
<keyword evidence="3" id="KW-1185">Reference proteome</keyword>
<dbReference type="SMART" id="SM01321">
    <property type="entry name" value="Y1_Tnp"/>
    <property type="match status" value="1"/>
</dbReference>
<accession>A0A1V6LXK2</accession>
<dbReference type="Pfam" id="PF01797">
    <property type="entry name" value="Y1_Tnp"/>
    <property type="match status" value="1"/>
</dbReference>
<dbReference type="GO" id="GO:0043565">
    <property type="term" value="F:sequence-specific DNA binding"/>
    <property type="evidence" value="ECO:0007669"/>
    <property type="project" value="TreeGrafter"/>
</dbReference>
<dbReference type="Gene3D" id="3.30.70.1290">
    <property type="entry name" value="Transposase IS200-like"/>
    <property type="match status" value="1"/>
</dbReference>
<dbReference type="InterPro" id="IPR036515">
    <property type="entry name" value="Transposase_17_sf"/>
</dbReference>
<dbReference type="InterPro" id="IPR052715">
    <property type="entry name" value="RAYT_transposase"/>
</dbReference>
<proteinExistence type="predicted"/>